<gene>
    <name evidence="6" type="ORF">B4U80_01732</name>
</gene>
<reference evidence="6 7" key="1">
    <citation type="journal article" date="2018" name="Gigascience">
        <title>Genomes of trombidid mites reveal novel predicted allergens and laterally-transferred genes associated with secondary metabolism.</title>
        <authorList>
            <person name="Dong X."/>
            <person name="Chaisiri K."/>
            <person name="Xia D."/>
            <person name="Armstrong S.D."/>
            <person name="Fang Y."/>
            <person name="Donnelly M.J."/>
            <person name="Kadowaki T."/>
            <person name="McGarry J.W."/>
            <person name="Darby A.C."/>
            <person name="Makepeace B.L."/>
        </authorList>
    </citation>
    <scope>NUCLEOTIDE SEQUENCE [LARGE SCALE GENOMIC DNA]</scope>
    <source>
        <strain evidence="6">UoL-UT</strain>
    </source>
</reference>
<accession>A0A443S6X2</accession>
<evidence type="ECO:0000313" key="7">
    <source>
        <dbReference type="Proteomes" id="UP000288716"/>
    </source>
</evidence>
<keyword evidence="6" id="KW-0675">Receptor</keyword>
<dbReference type="GO" id="GO:0016020">
    <property type="term" value="C:membrane"/>
    <property type="evidence" value="ECO:0007669"/>
    <property type="project" value="UniProtKB-SubCell"/>
</dbReference>
<dbReference type="InterPro" id="IPR028082">
    <property type="entry name" value="Peripla_BP_I"/>
</dbReference>
<dbReference type="VEuPathDB" id="VectorBase:LDEU008875"/>
<evidence type="ECO:0000256" key="2">
    <source>
        <dbReference type="ARBA" id="ARBA00022692"/>
    </source>
</evidence>
<keyword evidence="2" id="KW-0812">Transmembrane</keyword>
<organism evidence="6 7">
    <name type="scientific">Leptotrombidium deliense</name>
    <dbReference type="NCBI Taxonomy" id="299467"/>
    <lineage>
        <taxon>Eukaryota</taxon>
        <taxon>Metazoa</taxon>
        <taxon>Ecdysozoa</taxon>
        <taxon>Arthropoda</taxon>
        <taxon>Chelicerata</taxon>
        <taxon>Arachnida</taxon>
        <taxon>Acari</taxon>
        <taxon>Acariformes</taxon>
        <taxon>Trombidiformes</taxon>
        <taxon>Prostigmata</taxon>
        <taxon>Anystina</taxon>
        <taxon>Parasitengona</taxon>
        <taxon>Trombiculoidea</taxon>
        <taxon>Trombiculidae</taxon>
        <taxon>Leptotrombidium</taxon>
    </lineage>
</organism>
<dbReference type="Proteomes" id="UP000288716">
    <property type="component" value="Unassembled WGS sequence"/>
</dbReference>
<evidence type="ECO:0000259" key="5">
    <source>
        <dbReference type="Pfam" id="PF01094"/>
    </source>
</evidence>
<feature type="domain" description="Receptor ligand binding region" evidence="5">
    <location>
        <begin position="2"/>
        <end position="62"/>
    </location>
</feature>
<evidence type="ECO:0000256" key="1">
    <source>
        <dbReference type="ARBA" id="ARBA00004370"/>
    </source>
</evidence>
<dbReference type="SUPFAM" id="SSF53822">
    <property type="entry name" value="Periplasmic binding protein-like I"/>
    <property type="match status" value="1"/>
</dbReference>
<evidence type="ECO:0000256" key="4">
    <source>
        <dbReference type="ARBA" id="ARBA00023136"/>
    </source>
</evidence>
<dbReference type="OrthoDB" id="5984008at2759"/>
<proteinExistence type="predicted"/>
<keyword evidence="3" id="KW-1133">Transmembrane helix</keyword>
<sequence length="64" mass="7530">MHVQSICDALEIPHIETRLDFQLQRDDLSINLYPRPSMLARAYVDIVNAWGWKHFAIVYEENEG</sequence>
<dbReference type="InterPro" id="IPR001828">
    <property type="entry name" value="ANF_lig-bd_rcpt"/>
</dbReference>
<protein>
    <submittedName>
        <fullName evidence="6">Glutamate receptor: ionotropic kainate 3-like protein</fullName>
    </submittedName>
</protein>
<evidence type="ECO:0000313" key="6">
    <source>
        <dbReference type="EMBL" id="RWS23165.1"/>
    </source>
</evidence>
<dbReference type="Pfam" id="PF01094">
    <property type="entry name" value="ANF_receptor"/>
    <property type="match status" value="1"/>
</dbReference>
<comment type="caution">
    <text evidence="6">The sequence shown here is derived from an EMBL/GenBank/DDBJ whole genome shotgun (WGS) entry which is preliminary data.</text>
</comment>
<dbReference type="EMBL" id="NCKV01006982">
    <property type="protein sequence ID" value="RWS23165.1"/>
    <property type="molecule type" value="Genomic_DNA"/>
</dbReference>
<dbReference type="AlphaFoldDB" id="A0A443S6X2"/>
<feature type="non-terminal residue" evidence="6">
    <location>
        <position position="64"/>
    </location>
</feature>
<keyword evidence="4" id="KW-0472">Membrane</keyword>
<dbReference type="Gene3D" id="3.40.50.2300">
    <property type="match status" value="1"/>
</dbReference>
<evidence type="ECO:0000256" key="3">
    <source>
        <dbReference type="ARBA" id="ARBA00022989"/>
    </source>
</evidence>
<keyword evidence="7" id="KW-1185">Reference proteome</keyword>
<comment type="subcellular location">
    <subcellularLocation>
        <location evidence="1">Membrane</location>
    </subcellularLocation>
</comment>
<name>A0A443S6X2_9ACAR</name>